<dbReference type="Pfam" id="PF14498">
    <property type="entry name" value="Glyco_hyd_65N_2"/>
    <property type="match status" value="1"/>
</dbReference>
<sequence>MRNITRSLGLIIGAALLFSGCLPSEATEDTMKLWYDKPADEWMKSLPLGNGRLGAMVYGGVETETIGLNESTMWSGEYDEHQQRPLGRDKLDQIRKLFFEDNLAEGNHIAGNTMAGSPHSAGTHLPIGDLKLNFTYPEGELSDYHHELDLTTATNTVTYKVGDTEYTRQCIASNPDDVIAMHIKASRPESITVELELQPLRNAEVVASGNQLIYTGNAEFEKHGRGGVLFEGRIAAEIKGGTIKADGKKLLIDKATEVLLLSDVRTNYKNTTFAGYDYQQKCKETIEAASKKSFKTLRNTHVEDYTPLFSRVALSFGENGKFSHLPNDQRWARVKAGESDPGLDALFFQYARYLLISSSRPNSPLPVALQGFFNDNLACHMGWTNDYHLDINTEQNYWIANVGNLPECHLPLFDYIKDLSVHGSKIAQDLYGCKGWTAHTTSNPWGYAAVSGSILWGLFPTASSWITSHVWTQYEYTQDKNFLKETAYPLLKSNAEFLLDYMVTDPRNNYLVTGPSISPENSFRYQGQEFCASMMPTCDRVLVYEIFSACLKSTEILNVDAAFADSLRTAISKLPPFRISANGGVQEWFEDYEEAHPNHRHTTHLLSLYPYSQITLNKTPELANAARITIERRLAAKDWEDTEWSRTNMICFYARLKDPIKAYNSVKQLLGPLSRENMFTVSPAGIAGAGEDIFAFDGNTAGAAGIAEMLLQGYDNRIELLPCLPEEWKNGSFKGLCARGGIELDASWKNAQIEQTELRASVPAEFSFRISNASAYNWKMNKKTFTPEINADGSVQISMNAGDKLTVSL</sequence>
<dbReference type="EMBL" id="CP103141">
    <property type="protein sequence ID" value="UVQ75715.1"/>
    <property type="molecule type" value="Genomic_DNA"/>
</dbReference>
<accession>A0A174JVG7</accession>
<dbReference type="RefSeq" id="WP_055269292.1">
    <property type="nucleotide sequence ID" value="NZ_CAXKYA010000004.1"/>
</dbReference>
<feature type="domain" description="Alpha fucosidase A-like C-terminal" evidence="3">
    <location>
        <begin position="713"/>
        <end position="806"/>
    </location>
</feature>
<reference evidence="6" key="2">
    <citation type="submission" date="2022-08" db="EMBL/GenBank/DDBJ databases">
        <title>Genome Sequencing of Bacteroides fragilis Group Isolates with Nanopore Technology.</title>
        <authorList>
            <person name="Tisza M.J."/>
            <person name="Smith D."/>
            <person name="Dekker J.P."/>
        </authorList>
    </citation>
    <scope>NUCLEOTIDE SEQUENCE</scope>
    <source>
        <strain evidence="6">BFG-527</strain>
    </source>
</reference>
<keyword evidence="8" id="KW-1185">Reference proteome</keyword>
<dbReference type="Pfam" id="PF22124">
    <property type="entry name" value="Glyco_hydro_95_cat"/>
    <property type="match status" value="1"/>
</dbReference>
<dbReference type="InterPro" id="IPR054363">
    <property type="entry name" value="GH95_cat"/>
</dbReference>
<keyword evidence="1" id="KW-0732">Signal</keyword>
<evidence type="ECO:0000259" key="2">
    <source>
        <dbReference type="Pfam" id="PF14498"/>
    </source>
</evidence>
<dbReference type="GeneID" id="69587960"/>
<dbReference type="InterPro" id="IPR049053">
    <property type="entry name" value="AFCA-like_C"/>
</dbReference>
<gene>
    <name evidence="5" type="ORF">ERS852461_01716</name>
    <name evidence="6" type="ORF">NXY30_04740</name>
</gene>
<feature type="chain" id="PRO_5008025500" evidence="1">
    <location>
        <begin position="27"/>
        <end position="809"/>
    </location>
</feature>
<proteinExistence type="predicted"/>
<dbReference type="InterPro" id="IPR016518">
    <property type="entry name" value="Alpha-L-fucosidase"/>
</dbReference>
<dbReference type="Proteomes" id="UP000095606">
    <property type="component" value="Unassembled WGS sequence"/>
</dbReference>
<evidence type="ECO:0000313" key="8">
    <source>
        <dbReference type="Proteomes" id="UP001060104"/>
    </source>
</evidence>
<feature type="domain" description="Glycosyl hydrolase family 95 catalytic" evidence="4">
    <location>
        <begin position="293"/>
        <end position="710"/>
    </location>
</feature>
<dbReference type="InterPro" id="IPR027414">
    <property type="entry name" value="GH95_N_dom"/>
</dbReference>
<evidence type="ECO:0000313" key="5">
    <source>
        <dbReference type="EMBL" id="CUP03752.1"/>
    </source>
</evidence>
<name>A0A174JVG7_9BACE</name>
<protein>
    <submittedName>
        <fullName evidence="5 6">Glycoside hydrolase</fullName>
    </submittedName>
</protein>
<dbReference type="EMBL" id="CZAE01000006">
    <property type="protein sequence ID" value="CUP03752.1"/>
    <property type="molecule type" value="Genomic_DNA"/>
</dbReference>
<dbReference type="PANTHER" id="PTHR31084:SF0">
    <property type="entry name" value="ALPHA-L-FUCOSIDASE 2"/>
    <property type="match status" value="1"/>
</dbReference>
<dbReference type="SUPFAM" id="SSF48208">
    <property type="entry name" value="Six-hairpin glycosidases"/>
    <property type="match status" value="1"/>
</dbReference>
<evidence type="ECO:0000259" key="3">
    <source>
        <dbReference type="Pfam" id="PF21307"/>
    </source>
</evidence>
<dbReference type="Gene3D" id="1.50.10.10">
    <property type="match status" value="1"/>
</dbReference>
<evidence type="ECO:0000313" key="7">
    <source>
        <dbReference type="Proteomes" id="UP000095606"/>
    </source>
</evidence>
<reference evidence="5 7" key="1">
    <citation type="submission" date="2015-09" db="EMBL/GenBank/DDBJ databases">
        <authorList>
            <consortium name="Pathogen Informatics"/>
        </authorList>
    </citation>
    <scope>NUCLEOTIDE SEQUENCE [LARGE SCALE GENOMIC DNA]</scope>
    <source>
        <strain evidence="5 7">2789STDY5834846</strain>
    </source>
</reference>
<dbReference type="AlphaFoldDB" id="A0A174JVG7"/>
<evidence type="ECO:0000256" key="1">
    <source>
        <dbReference type="SAM" id="SignalP"/>
    </source>
</evidence>
<feature type="domain" description="Glycosyl hydrolase family 95 N-terminal" evidence="2">
    <location>
        <begin position="33"/>
        <end position="271"/>
    </location>
</feature>
<keyword evidence="5" id="KW-0378">Hydrolase</keyword>
<feature type="signal peptide" evidence="1">
    <location>
        <begin position="1"/>
        <end position="26"/>
    </location>
</feature>
<evidence type="ECO:0000259" key="4">
    <source>
        <dbReference type="Pfam" id="PF22124"/>
    </source>
</evidence>
<dbReference type="Proteomes" id="UP001060104">
    <property type="component" value="Chromosome"/>
</dbReference>
<dbReference type="GO" id="GO:0005975">
    <property type="term" value="P:carbohydrate metabolic process"/>
    <property type="evidence" value="ECO:0007669"/>
    <property type="project" value="InterPro"/>
</dbReference>
<dbReference type="Pfam" id="PF21307">
    <property type="entry name" value="Glyco_hydro_95_C"/>
    <property type="match status" value="1"/>
</dbReference>
<evidence type="ECO:0000313" key="6">
    <source>
        <dbReference type="EMBL" id="UVQ75715.1"/>
    </source>
</evidence>
<dbReference type="InterPro" id="IPR008928">
    <property type="entry name" value="6-hairpin_glycosidase_sf"/>
</dbReference>
<dbReference type="PANTHER" id="PTHR31084">
    <property type="entry name" value="ALPHA-L-FUCOSIDASE 2"/>
    <property type="match status" value="1"/>
</dbReference>
<dbReference type="PIRSF" id="PIRSF007663">
    <property type="entry name" value="UCP007663"/>
    <property type="match status" value="1"/>
</dbReference>
<dbReference type="GO" id="GO:0004560">
    <property type="term" value="F:alpha-L-fucosidase activity"/>
    <property type="evidence" value="ECO:0007669"/>
    <property type="project" value="InterPro"/>
</dbReference>
<dbReference type="InterPro" id="IPR012341">
    <property type="entry name" value="6hp_glycosidase-like_sf"/>
</dbReference>
<organism evidence="5 7">
    <name type="scientific">Bacteroides faecis</name>
    <dbReference type="NCBI Taxonomy" id="674529"/>
    <lineage>
        <taxon>Bacteria</taxon>
        <taxon>Pseudomonadati</taxon>
        <taxon>Bacteroidota</taxon>
        <taxon>Bacteroidia</taxon>
        <taxon>Bacteroidales</taxon>
        <taxon>Bacteroidaceae</taxon>
        <taxon>Bacteroides</taxon>
    </lineage>
</organism>
<dbReference type="PROSITE" id="PS51257">
    <property type="entry name" value="PROKAR_LIPOPROTEIN"/>
    <property type="match status" value="1"/>
</dbReference>